<dbReference type="GO" id="GO:0046872">
    <property type="term" value="F:metal ion binding"/>
    <property type="evidence" value="ECO:0007669"/>
    <property type="project" value="UniProtKB-KW"/>
</dbReference>
<feature type="site" description="Interaction with DNA" evidence="12">
    <location>
        <position position="36"/>
    </location>
</feature>
<evidence type="ECO:0000256" key="6">
    <source>
        <dbReference type="ARBA" id="ARBA00023015"/>
    </source>
</evidence>
<dbReference type="PRINTS" id="PR00386">
    <property type="entry name" value="P53SUPPRESSR"/>
</dbReference>
<evidence type="ECO:0000256" key="13">
    <source>
        <dbReference type="SAM" id="MobiDB-lite"/>
    </source>
</evidence>
<sequence>VPQAPIPSPTCTLLCTEEYPGYYEFEVNVNGENSGKNWLYSYVLNKLFININAVIHLSFKCNAFPSGFYIRAVAVFSNSDDFKYPVERCLHHRTPENAPDGQPDNHIDHVVLVDHPWALYECDETSQRRSVRMLLDSPQAGTDWVNIPFKFKCKNSCISGMNRRPTEIIFTLEDSTAVVYGRQKMKIRICSCPKRDKQKEEANNDVKNDVKNIPKGKRLMTPENNEESPATKQRKTDEMLQIPVANLKVYLKGIDFMYNYMLKTLKKENRNPTEKERQCIKEYREKLISHKKFYYA</sequence>
<comment type="cofactor">
    <cofactor evidence="11">
        <name>Zn(2+)</name>
        <dbReference type="ChEBI" id="CHEBI:29105"/>
    </cofactor>
    <text evidence="11">Binds 1 zinc ion per subunit.</text>
</comment>
<feature type="domain" description="p53 DNA-binding" evidence="14">
    <location>
        <begin position="15"/>
        <end position="203"/>
    </location>
</feature>
<evidence type="ECO:0000256" key="1">
    <source>
        <dbReference type="ARBA" id="ARBA00004123"/>
    </source>
</evidence>
<keyword evidence="3" id="KW-0053">Apoptosis</keyword>
<dbReference type="GO" id="GO:0000981">
    <property type="term" value="F:DNA-binding transcription factor activity, RNA polymerase II-specific"/>
    <property type="evidence" value="ECO:0007669"/>
    <property type="project" value="TreeGrafter"/>
</dbReference>
<evidence type="ECO:0000256" key="9">
    <source>
        <dbReference type="ARBA" id="ARBA00023163"/>
    </source>
</evidence>
<evidence type="ECO:0000313" key="16">
    <source>
        <dbReference type="Proteomes" id="UP001233999"/>
    </source>
</evidence>
<keyword evidence="7" id="KW-0238">DNA-binding</keyword>
<keyword evidence="6" id="KW-0805">Transcription regulation</keyword>
<dbReference type="PANTHER" id="PTHR11447">
    <property type="entry name" value="CELLULAR TUMOR ANTIGEN P53"/>
    <property type="match status" value="1"/>
</dbReference>
<dbReference type="InterPro" id="IPR012346">
    <property type="entry name" value="p53/RUNT-type_TF_DNA-bd_sf"/>
</dbReference>
<evidence type="ECO:0000313" key="15">
    <source>
        <dbReference type="EMBL" id="KAJ9597827.1"/>
    </source>
</evidence>
<keyword evidence="9" id="KW-0804">Transcription</keyword>
<evidence type="ECO:0000256" key="8">
    <source>
        <dbReference type="ARBA" id="ARBA00023159"/>
    </source>
</evidence>
<dbReference type="InterPro" id="IPR008967">
    <property type="entry name" value="p53-like_TF_DNA-bd_sf"/>
</dbReference>
<feature type="binding site" evidence="11">
    <location>
        <position position="157"/>
    </location>
    <ligand>
        <name>Zn(2+)</name>
        <dbReference type="ChEBI" id="CHEBI:29105"/>
    </ligand>
</feature>
<dbReference type="Gene3D" id="2.60.40.720">
    <property type="match status" value="1"/>
</dbReference>
<keyword evidence="16" id="KW-1185">Reference proteome</keyword>
<reference evidence="15" key="1">
    <citation type="journal article" date="2023" name="IScience">
        <title>Live-bearing cockroach genome reveals convergent evolutionary mechanisms linked to viviparity in insects and beyond.</title>
        <authorList>
            <person name="Fouks B."/>
            <person name="Harrison M.C."/>
            <person name="Mikhailova A.A."/>
            <person name="Marchal E."/>
            <person name="English S."/>
            <person name="Carruthers M."/>
            <person name="Jennings E.C."/>
            <person name="Chiamaka E.L."/>
            <person name="Frigard R.A."/>
            <person name="Pippel M."/>
            <person name="Attardo G.M."/>
            <person name="Benoit J.B."/>
            <person name="Bornberg-Bauer E."/>
            <person name="Tobe S.S."/>
        </authorList>
    </citation>
    <scope>NUCLEOTIDE SEQUENCE</scope>
    <source>
        <strain evidence="15">Stay&amp;Tobe</strain>
    </source>
</reference>
<dbReference type="Pfam" id="PF00870">
    <property type="entry name" value="P53"/>
    <property type="match status" value="1"/>
</dbReference>
<keyword evidence="8" id="KW-0010">Activator</keyword>
<evidence type="ECO:0000256" key="5">
    <source>
        <dbReference type="ARBA" id="ARBA00022833"/>
    </source>
</evidence>
<evidence type="ECO:0000256" key="4">
    <source>
        <dbReference type="ARBA" id="ARBA00022723"/>
    </source>
</evidence>
<keyword evidence="10" id="KW-0539">Nucleus</keyword>
<name>A0AAD8AGG1_DIPPU</name>
<feature type="binding site" evidence="11">
    <location>
        <position position="89"/>
    </location>
    <ligand>
        <name>Zn(2+)</name>
        <dbReference type="ChEBI" id="CHEBI:29105"/>
    </ligand>
</feature>
<dbReference type="AlphaFoldDB" id="A0AAD8AGG1"/>
<keyword evidence="5 11" id="KW-0862">Zinc</keyword>
<dbReference type="PANTHER" id="PTHR11447:SF16">
    <property type="entry name" value="P53 PROTEIN LONG FORM VARIANT 1"/>
    <property type="match status" value="1"/>
</dbReference>
<evidence type="ECO:0000256" key="11">
    <source>
        <dbReference type="PIRSR" id="PIRSR602117-1"/>
    </source>
</evidence>
<dbReference type="SUPFAM" id="SSF49417">
    <property type="entry name" value="p53-like transcription factors"/>
    <property type="match status" value="1"/>
</dbReference>
<dbReference type="EMBL" id="JASPKZ010001584">
    <property type="protein sequence ID" value="KAJ9597827.1"/>
    <property type="molecule type" value="Genomic_DNA"/>
</dbReference>
<organism evidence="15 16">
    <name type="scientific">Diploptera punctata</name>
    <name type="common">Pacific beetle cockroach</name>
    <dbReference type="NCBI Taxonomy" id="6984"/>
    <lineage>
        <taxon>Eukaryota</taxon>
        <taxon>Metazoa</taxon>
        <taxon>Ecdysozoa</taxon>
        <taxon>Arthropoda</taxon>
        <taxon>Hexapoda</taxon>
        <taxon>Insecta</taxon>
        <taxon>Pterygota</taxon>
        <taxon>Neoptera</taxon>
        <taxon>Polyneoptera</taxon>
        <taxon>Dictyoptera</taxon>
        <taxon>Blattodea</taxon>
        <taxon>Blaberoidea</taxon>
        <taxon>Blaberidae</taxon>
        <taxon>Diplopterinae</taxon>
        <taxon>Diploptera</taxon>
    </lineage>
</organism>
<proteinExistence type="inferred from homology"/>
<accession>A0AAD8AGG1</accession>
<comment type="subcellular location">
    <subcellularLocation>
        <location evidence="1">Nucleus</location>
    </subcellularLocation>
</comment>
<dbReference type="GO" id="GO:0000978">
    <property type="term" value="F:RNA polymerase II cis-regulatory region sequence-specific DNA binding"/>
    <property type="evidence" value="ECO:0007669"/>
    <property type="project" value="TreeGrafter"/>
</dbReference>
<keyword evidence="4 11" id="KW-0479">Metal-binding</keyword>
<dbReference type="Proteomes" id="UP001233999">
    <property type="component" value="Unassembled WGS sequence"/>
</dbReference>
<dbReference type="InterPro" id="IPR011615">
    <property type="entry name" value="p53_DNA-bd"/>
</dbReference>
<reference evidence="15" key="2">
    <citation type="submission" date="2023-05" db="EMBL/GenBank/DDBJ databases">
        <authorList>
            <person name="Fouks B."/>
        </authorList>
    </citation>
    <scope>NUCLEOTIDE SEQUENCE</scope>
    <source>
        <strain evidence="15">Stay&amp;Tobe</strain>
        <tissue evidence="15">Testes</tissue>
    </source>
</reference>
<dbReference type="InterPro" id="IPR002117">
    <property type="entry name" value="p53_tumour_suppressor"/>
</dbReference>
<dbReference type="GO" id="GO:0006915">
    <property type="term" value="P:apoptotic process"/>
    <property type="evidence" value="ECO:0007669"/>
    <property type="project" value="UniProtKB-KW"/>
</dbReference>
<evidence type="ECO:0000256" key="7">
    <source>
        <dbReference type="ARBA" id="ARBA00023125"/>
    </source>
</evidence>
<evidence type="ECO:0000256" key="2">
    <source>
        <dbReference type="ARBA" id="ARBA00006167"/>
    </source>
</evidence>
<evidence type="ECO:0000256" key="10">
    <source>
        <dbReference type="ARBA" id="ARBA00023242"/>
    </source>
</evidence>
<feature type="binding site" evidence="11">
    <location>
        <position position="92"/>
    </location>
    <ligand>
        <name>Zn(2+)</name>
        <dbReference type="ChEBI" id="CHEBI:29105"/>
    </ligand>
</feature>
<evidence type="ECO:0000256" key="12">
    <source>
        <dbReference type="PIRSR" id="PIRSR602117-2"/>
    </source>
</evidence>
<dbReference type="CDD" id="cd08367">
    <property type="entry name" value="P53"/>
    <property type="match status" value="1"/>
</dbReference>
<comment type="similarity">
    <text evidence="2">Belongs to the p53 family.</text>
</comment>
<comment type="caution">
    <text evidence="15">The sequence shown here is derived from an EMBL/GenBank/DDBJ whole genome shotgun (WGS) entry which is preliminary data.</text>
</comment>
<feature type="region of interest" description="Disordered" evidence="13">
    <location>
        <begin position="198"/>
        <end position="237"/>
    </location>
</feature>
<feature type="non-terminal residue" evidence="15">
    <location>
        <position position="1"/>
    </location>
</feature>
<gene>
    <name evidence="15" type="ORF">L9F63_011322</name>
</gene>
<feature type="compositionally biased region" description="Basic and acidic residues" evidence="13">
    <location>
        <begin position="198"/>
        <end position="212"/>
    </location>
</feature>
<protein>
    <recommendedName>
        <fullName evidence="14">p53 DNA-binding domain-containing protein</fullName>
    </recommendedName>
</protein>
<dbReference type="GO" id="GO:0005634">
    <property type="term" value="C:nucleus"/>
    <property type="evidence" value="ECO:0007669"/>
    <property type="project" value="UniProtKB-SubCell"/>
</dbReference>
<evidence type="ECO:0000259" key="14">
    <source>
        <dbReference type="Pfam" id="PF00870"/>
    </source>
</evidence>
<feature type="binding site" evidence="11">
    <location>
        <position position="153"/>
    </location>
    <ligand>
        <name>Zn(2+)</name>
        <dbReference type="ChEBI" id="CHEBI:29105"/>
    </ligand>
</feature>
<evidence type="ECO:0000256" key="3">
    <source>
        <dbReference type="ARBA" id="ARBA00022703"/>
    </source>
</evidence>